<evidence type="ECO:0008006" key="3">
    <source>
        <dbReference type="Google" id="ProtNLM"/>
    </source>
</evidence>
<proteinExistence type="predicted"/>
<evidence type="ECO:0000313" key="1">
    <source>
        <dbReference type="EMBL" id="REC46151.1"/>
    </source>
</evidence>
<dbReference type="EMBL" id="QNVV01000015">
    <property type="protein sequence ID" value="REC46151.1"/>
    <property type="molecule type" value="Genomic_DNA"/>
</dbReference>
<gene>
    <name evidence="1" type="ORF">DRF67_15470</name>
</gene>
<comment type="caution">
    <text evidence="1">The sequence shown here is derived from an EMBL/GenBank/DDBJ whole genome shotgun (WGS) entry which is preliminary data.</text>
</comment>
<dbReference type="AlphaFoldDB" id="A0A3D9AXU6"/>
<sequence length="593" mass="67914">MSNGIAKISIIEGDSIEKVRGQHTEYVGKMTYSSSQKLVTTAEGGKRFGDKPEDPPKTDGRIIDIVMFVAGTTDPINTEGKKHQANTSYWKYIDEETKKETEQSLNNLWNKLKEIKYQFLDLHIEGDFFSWSGDNDTSERIKASERLFDIILRTYPNWKNQEVHLHLIGHSHGGNVINQFTELISSKDMIAKSTILKPRKIAEFPKPWKVKSITYLSTPFFQKKHQLNHSKLHKDCKIINVHNEYDLTQQLIANFSLNNLEGLLKSFKVDRFTTGITIVKDVKKDIIMTYLKSLIWQDFKNKAILAWREMSNAFLGFNIITAEFIKYINSLKIENSNLQKEKETFVNLLNNLQQWTYDVHKNYSSISGGYDKSTWAKNLNLSQGLSVLNILFDIKTGPKDSYLLSLLAGIFGESKGITDSIDETLWSPSKQTKGLPIIDVPIFESDPYNSRNKRKEFDAFLKGVQGAVHKRELEDMLMRLLSQFVKPSMLALVVLTIDMFIEPLIFGKLDTEVTKLRKNLEVYSKFVSKYHAYLVTPKDEKAFAKDIMNAPGSISYLAMASHSLSHTQLWKRVEDGLKDSFSSGKNPGYRKKI</sequence>
<dbReference type="SUPFAM" id="SSF53474">
    <property type="entry name" value="alpha/beta-Hydrolases"/>
    <property type="match status" value="1"/>
</dbReference>
<dbReference type="OrthoDB" id="231913at2"/>
<dbReference type="InterPro" id="IPR029058">
    <property type="entry name" value="AB_hydrolase_fold"/>
</dbReference>
<evidence type="ECO:0000313" key="2">
    <source>
        <dbReference type="Proteomes" id="UP000256257"/>
    </source>
</evidence>
<name>A0A3D9AXU6_9FLAO</name>
<keyword evidence="2" id="KW-1185">Reference proteome</keyword>
<dbReference type="RefSeq" id="WP_115929203.1">
    <property type="nucleotide sequence ID" value="NZ_QNVV01000015.1"/>
</dbReference>
<reference evidence="1 2" key="1">
    <citation type="submission" date="2018-06" db="EMBL/GenBank/DDBJ databases">
        <title>Novel Chryseobacterium species.</title>
        <authorList>
            <person name="Newman J."/>
            <person name="Hugo C."/>
            <person name="Oosthuizen L."/>
            <person name="Charimba G."/>
        </authorList>
    </citation>
    <scope>NUCLEOTIDE SEQUENCE [LARGE SCALE GENOMIC DNA]</scope>
    <source>
        <strain evidence="1 2">7_F195</strain>
    </source>
</reference>
<protein>
    <recommendedName>
        <fullName evidence="3">Alpha/beta hydrolase</fullName>
    </recommendedName>
</protein>
<dbReference type="Gene3D" id="3.40.50.1820">
    <property type="entry name" value="alpha/beta hydrolase"/>
    <property type="match status" value="1"/>
</dbReference>
<dbReference type="Proteomes" id="UP000256257">
    <property type="component" value="Unassembled WGS sequence"/>
</dbReference>
<accession>A0A3D9AXU6</accession>
<organism evidence="1 2">
    <name type="scientific">Chryseobacterium pennipullorum</name>
    <dbReference type="NCBI Taxonomy" id="2258963"/>
    <lineage>
        <taxon>Bacteria</taxon>
        <taxon>Pseudomonadati</taxon>
        <taxon>Bacteroidota</taxon>
        <taxon>Flavobacteriia</taxon>
        <taxon>Flavobacteriales</taxon>
        <taxon>Weeksellaceae</taxon>
        <taxon>Chryseobacterium group</taxon>
        <taxon>Chryseobacterium</taxon>
    </lineage>
</organism>